<evidence type="ECO:0000313" key="2">
    <source>
        <dbReference type="Proteomes" id="UP000727407"/>
    </source>
</evidence>
<accession>A0A8J4X293</accession>
<dbReference type="EMBL" id="QNUK01000111">
    <property type="protein sequence ID" value="KAF5901472.1"/>
    <property type="molecule type" value="Genomic_DNA"/>
</dbReference>
<reference evidence="1" key="1">
    <citation type="submission" date="2020-07" db="EMBL/GenBank/DDBJ databases">
        <title>Clarias magur genome sequencing, assembly and annotation.</title>
        <authorList>
            <person name="Kushwaha B."/>
            <person name="Kumar R."/>
            <person name="Das P."/>
            <person name="Joshi C.G."/>
            <person name="Kumar D."/>
            <person name="Nagpure N.S."/>
            <person name="Pandey M."/>
            <person name="Agarwal S."/>
            <person name="Srivastava S."/>
            <person name="Singh M."/>
            <person name="Sahoo L."/>
            <person name="Jayasankar P."/>
            <person name="Meher P.K."/>
            <person name="Koringa P.G."/>
            <person name="Iquebal M.A."/>
            <person name="Das S.P."/>
            <person name="Bit A."/>
            <person name="Patnaik S."/>
            <person name="Patel N."/>
            <person name="Shah T.M."/>
            <person name="Hinsu A."/>
            <person name="Jena J.K."/>
        </authorList>
    </citation>
    <scope>NUCLEOTIDE SEQUENCE</scope>
    <source>
        <strain evidence="1">CIFAMagur01</strain>
        <tissue evidence="1">Testis</tissue>
    </source>
</reference>
<evidence type="ECO:0000313" key="1">
    <source>
        <dbReference type="EMBL" id="KAF5901472.1"/>
    </source>
</evidence>
<organism evidence="1 2">
    <name type="scientific">Clarias magur</name>
    <name type="common">Asian catfish</name>
    <name type="synonym">Macropteronotus magur</name>
    <dbReference type="NCBI Taxonomy" id="1594786"/>
    <lineage>
        <taxon>Eukaryota</taxon>
        <taxon>Metazoa</taxon>
        <taxon>Chordata</taxon>
        <taxon>Craniata</taxon>
        <taxon>Vertebrata</taxon>
        <taxon>Euteleostomi</taxon>
        <taxon>Actinopterygii</taxon>
        <taxon>Neopterygii</taxon>
        <taxon>Teleostei</taxon>
        <taxon>Ostariophysi</taxon>
        <taxon>Siluriformes</taxon>
        <taxon>Clariidae</taxon>
        <taxon>Clarias</taxon>
    </lineage>
</organism>
<sequence length="64" mass="7464">MSQCDEAIKEILNVSYLTLLSVRYSALIISDNRVMYRHHSLCPVKRSIPLKLNIVPQWTTFNDK</sequence>
<dbReference type="AlphaFoldDB" id="A0A8J4X293"/>
<dbReference type="Proteomes" id="UP000727407">
    <property type="component" value="Unassembled WGS sequence"/>
</dbReference>
<proteinExistence type="predicted"/>
<feature type="non-terminal residue" evidence="1">
    <location>
        <position position="1"/>
    </location>
</feature>
<gene>
    <name evidence="1" type="ORF">DAT39_008804</name>
</gene>
<comment type="caution">
    <text evidence="1">The sequence shown here is derived from an EMBL/GenBank/DDBJ whole genome shotgun (WGS) entry which is preliminary data.</text>
</comment>
<keyword evidence="2" id="KW-1185">Reference proteome</keyword>
<protein>
    <submittedName>
        <fullName evidence="1">Uncharacterized protein</fullName>
    </submittedName>
</protein>
<name>A0A8J4X293_CLAMG</name>